<dbReference type="Pfam" id="PF05193">
    <property type="entry name" value="Peptidase_M16_C"/>
    <property type="match status" value="1"/>
</dbReference>
<dbReference type="InterPro" id="IPR011249">
    <property type="entry name" value="Metalloenz_LuxS/M16"/>
</dbReference>
<evidence type="ECO:0000259" key="1">
    <source>
        <dbReference type="Pfam" id="PF05193"/>
    </source>
</evidence>
<dbReference type="PANTHER" id="PTHR43016:SF16">
    <property type="entry name" value="METALLOPROTEASE, PUTATIVE (AFU_ORTHOLOGUE AFUA_4G07610)-RELATED"/>
    <property type="match status" value="1"/>
</dbReference>
<accession>A0A1D2MB20</accession>
<gene>
    <name evidence="2" type="ORF">Ocin01_16492</name>
</gene>
<reference evidence="2 3" key="1">
    <citation type="journal article" date="2016" name="Genome Biol. Evol.">
        <title>Gene Family Evolution Reflects Adaptation to Soil Environmental Stressors in the Genome of the Collembolan Orchesella cincta.</title>
        <authorList>
            <person name="Faddeeva-Vakhrusheva A."/>
            <person name="Derks M.F."/>
            <person name="Anvar S.Y."/>
            <person name="Agamennone V."/>
            <person name="Suring W."/>
            <person name="Smit S."/>
            <person name="van Straalen N.M."/>
            <person name="Roelofs D."/>
        </authorList>
    </citation>
    <scope>NUCLEOTIDE SEQUENCE [LARGE SCALE GENOMIC DNA]</scope>
    <source>
        <tissue evidence="2">Mixed pool</tissue>
    </source>
</reference>
<sequence>QTSNVFQLWTMDILSTVKVSDLYSVVKYRSPDTGLELVHAQIDGPHVHAYCVIGHKCEDNYGIPHVLQHMIWHGSRRYPHSGLYHRVANKCFSICPKISPGNDHHVTNLLPQGQKALQHFFQCIIDGNGHDGGVCFSEMKAVENDPDELSSLCLRQLIFGLDSVPVECNLDKVRKFHEEYYHTSNCCLIVVGAIESNDVFRALAPVLQSLLRCHRVKPTWTKPWLNQPLIRVSEPFTKQIEYPWSFTDRPAVVHCAHVKIGIMGPPSTENHDQRLAMRFVLEYMMKGSAQVALKSLCTSNPSLNEKLEVILAAPTVSYSETEFKQTSSR</sequence>
<dbReference type="Gene3D" id="3.30.830.10">
    <property type="entry name" value="Metalloenzyme, LuxS/M16 peptidase-like"/>
    <property type="match status" value="2"/>
</dbReference>
<proteinExistence type="predicted"/>
<name>A0A1D2MB20_ORCCI</name>
<dbReference type="Proteomes" id="UP000094527">
    <property type="component" value="Unassembled WGS sequence"/>
</dbReference>
<dbReference type="SUPFAM" id="SSF63411">
    <property type="entry name" value="LuxS/MPP-like metallohydrolase"/>
    <property type="match status" value="1"/>
</dbReference>
<dbReference type="AlphaFoldDB" id="A0A1D2MB20"/>
<dbReference type="GO" id="GO:0046872">
    <property type="term" value="F:metal ion binding"/>
    <property type="evidence" value="ECO:0007669"/>
    <property type="project" value="InterPro"/>
</dbReference>
<feature type="domain" description="Peptidase M16 C-terminal" evidence="1">
    <location>
        <begin position="169"/>
        <end position="288"/>
    </location>
</feature>
<comment type="caution">
    <text evidence="2">The sequence shown here is derived from an EMBL/GenBank/DDBJ whole genome shotgun (WGS) entry which is preliminary data.</text>
</comment>
<dbReference type="EMBL" id="LJIJ01002124">
    <property type="protein sequence ID" value="ODM90186.1"/>
    <property type="molecule type" value="Genomic_DNA"/>
</dbReference>
<dbReference type="OrthoDB" id="4953at2759"/>
<dbReference type="STRING" id="48709.A0A1D2MB20"/>
<feature type="non-terminal residue" evidence="2">
    <location>
        <position position="1"/>
    </location>
</feature>
<dbReference type="InterPro" id="IPR007863">
    <property type="entry name" value="Peptidase_M16_C"/>
</dbReference>
<keyword evidence="3" id="KW-1185">Reference proteome</keyword>
<evidence type="ECO:0000313" key="2">
    <source>
        <dbReference type="EMBL" id="ODM90186.1"/>
    </source>
</evidence>
<protein>
    <recommendedName>
        <fullName evidence="1">Peptidase M16 C-terminal domain-containing protein</fullName>
    </recommendedName>
</protein>
<organism evidence="2 3">
    <name type="scientific">Orchesella cincta</name>
    <name type="common">Springtail</name>
    <name type="synonym">Podura cincta</name>
    <dbReference type="NCBI Taxonomy" id="48709"/>
    <lineage>
        <taxon>Eukaryota</taxon>
        <taxon>Metazoa</taxon>
        <taxon>Ecdysozoa</taxon>
        <taxon>Arthropoda</taxon>
        <taxon>Hexapoda</taxon>
        <taxon>Collembola</taxon>
        <taxon>Entomobryomorpha</taxon>
        <taxon>Entomobryoidea</taxon>
        <taxon>Orchesellidae</taxon>
        <taxon>Orchesellinae</taxon>
        <taxon>Orchesella</taxon>
    </lineage>
</organism>
<evidence type="ECO:0000313" key="3">
    <source>
        <dbReference type="Proteomes" id="UP000094527"/>
    </source>
</evidence>
<dbReference type="PANTHER" id="PTHR43016">
    <property type="entry name" value="PRESEQUENCE PROTEASE"/>
    <property type="match status" value="1"/>
</dbReference>